<dbReference type="EMBL" id="CP001087">
    <property type="protein sequence ID" value="ACN14679.1"/>
    <property type="molecule type" value="Genomic_DNA"/>
</dbReference>
<dbReference type="Gene3D" id="3.30.565.10">
    <property type="entry name" value="Histidine kinase-like ATPase, C-terminal domain"/>
    <property type="match status" value="1"/>
</dbReference>
<protein>
    <recommendedName>
        <fullName evidence="2">histidine kinase</fullName>
        <ecNumber evidence="2">2.7.13.3</ecNumber>
    </recommendedName>
</protein>
<comment type="catalytic activity">
    <reaction evidence="1">
        <text>ATP + protein L-histidine = ADP + protein N-phospho-L-histidine.</text>
        <dbReference type="EC" id="2.7.13.3"/>
    </reaction>
</comment>
<evidence type="ECO:0000259" key="6">
    <source>
        <dbReference type="PROSITE" id="PS50110"/>
    </source>
</evidence>
<dbReference type="PANTHER" id="PTHR43065">
    <property type="entry name" value="SENSOR HISTIDINE KINASE"/>
    <property type="match status" value="1"/>
</dbReference>
<organism evidence="8 9">
    <name type="scientific">Desulforapulum autotrophicum (strain ATCC 43914 / DSM 3382 / VKM B-1955 / HRM2)</name>
    <name type="common">Desulfobacterium autotrophicum</name>
    <dbReference type="NCBI Taxonomy" id="177437"/>
    <lineage>
        <taxon>Bacteria</taxon>
        <taxon>Pseudomonadati</taxon>
        <taxon>Thermodesulfobacteriota</taxon>
        <taxon>Desulfobacteria</taxon>
        <taxon>Desulfobacterales</taxon>
        <taxon>Desulfobacteraceae</taxon>
        <taxon>Desulforapulum</taxon>
    </lineage>
</organism>
<dbReference type="SMART" id="SM00388">
    <property type="entry name" value="HisKA"/>
    <property type="match status" value="1"/>
</dbReference>
<reference evidence="8 9" key="1">
    <citation type="journal article" date="2009" name="Environ. Microbiol.">
        <title>Genome sequence of Desulfobacterium autotrophicum HRM2, a marine sulfate reducer oxidizing organic carbon completely to carbon dioxide.</title>
        <authorList>
            <person name="Strittmatter A.W."/>
            <person name="Liesegang H."/>
            <person name="Rabus R."/>
            <person name="Decker I."/>
            <person name="Amann J."/>
            <person name="Andres S."/>
            <person name="Henne A."/>
            <person name="Fricke W.F."/>
            <person name="Martinez-Arias R."/>
            <person name="Bartels D."/>
            <person name="Goesmann A."/>
            <person name="Krause L."/>
            <person name="Puehler A."/>
            <person name="Klenk H.P."/>
            <person name="Richter M."/>
            <person name="Schuler M."/>
            <person name="Gloeckner F.O."/>
            <person name="Meyerdierks A."/>
            <person name="Gottschalk G."/>
            <person name="Amann R."/>
        </authorList>
    </citation>
    <scope>NUCLEOTIDE SEQUENCE [LARGE SCALE GENOMIC DNA]</scope>
    <source>
        <strain evidence="9">ATCC 43914 / DSM 3382 / HRM2</strain>
    </source>
</reference>
<evidence type="ECO:0000256" key="3">
    <source>
        <dbReference type="ARBA" id="ARBA00022553"/>
    </source>
</evidence>
<dbReference type="PANTHER" id="PTHR43065:SF42">
    <property type="entry name" value="TWO-COMPONENT SENSOR PPRA"/>
    <property type="match status" value="1"/>
</dbReference>
<dbReference type="KEGG" id="dat:HRM2_15700"/>
<proteinExistence type="predicted"/>
<dbReference type="Pfam" id="PF00512">
    <property type="entry name" value="HisKA"/>
    <property type="match status" value="1"/>
</dbReference>
<feature type="modified residue" description="4-aspartylphosphate" evidence="4">
    <location>
        <position position="638"/>
    </location>
</feature>
<dbReference type="InterPro" id="IPR001610">
    <property type="entry name" value="PAC"/>
</dbReference>
<dbReference type="SMART" id="SM00387">
    <property type="entry name" value="HATPase_c"/>
    <property type="match status" value="1"/>
</dbReference>
<dbReference type="CDD" id="cd00082">
    <property type="entry name" value="HisKA"/>
    <property type="match status" value="1"/>
</dbReference>
<dbReference type="eggNOG" id="COG2197">
    <property type="taxonomic scope" value="Bacteria"/>
</dbReference>
<dbReference type="InterPro" id="IPR011006">
    <property type="entry name" value="CheY-like_superfamily"/>
</dbReference>
<dbReference type="OrthoDB" id="9813024at2"/>
<dbReference type="Pfam" id="PF08448">
    <property type="entry name" value="PAS_4"/>
    <property type="match status" value="1"/>
</dbReference>
<evidence type="ECO:0000313" key="9">
    <source>
        <dbReference type="Proteomes" id="UP000000442"/>
    </source>
</evidence>
<dbReference type="CDD" id="cd00156">
    <property type="entry name" value="REC"/>
    <property type="match status" value="1"/>
</dbReference>
<evidence type="ECO:0000313" key="8">
    <source>
        <dbReference type="EMBL" id="ACN14679.1"/>
    </source>
</evidence>
<dbReference type="Gene3D" id="3.40.50.2300">
    <property type="match status" value="2"/>
</dbReference>
<dbReference type="InterPro" id="IPR013656">
    <property type="entry name" value="PAS_4"/>
</dbReference>
<dbReference type="Proteomes" id="UP000000442">
    <property type="component" value="Chromosome"/>
</dbReference>
<dbReference type="Gene3D" id="3.30.450.20">
    <property type="entry name" value="PAS domain"/>
    <property type="match status" value="1"/>
</dbReference>
<evidence type="ECO:0000259" key="5">
    <source>
        <dbReference type="PROSITE" id="PS50109"/>
    </source>
</evidence>
<keyword evidence="8" id="KW-0418">Kinase</keyword>
<evidence type="ECO:0000256" key="4">
    <source>
        <dbReference type="PROSITE-ProRule" id="PRU00169"/>
    </source>
</evidence>
<dbReference type="GO" id="GO:0000155">
    <property type="term" value="F:phosphorelay sensor kinase activity"/>
    <property type="evidence" value="ECO:0007669"/>
    <property type="project" value="InterPro"/>
</dbReference>
<dbReference type="SUPFAM" id="SSF47384">
    <property type="entry name" value="Homodimeric domain of signal transducing histidine kinase"/>
    <property type="match status" value="1"/>
</dbReference>
<dbReference type="STRING" id="177437.HRM2_15700"/>
<feature type="domain" description="Histidine kinase" evidence="5">
    <location>
        <begin position="344"/>
        <end position="567"/>
    </location>
</feature>
<dbReference type="SUPFAM" id="SSF55874">
    <property type="entry name" value="ATPase domain of HSP90 chaperone/DNA topoisomerase II/histidine kinase"/>
    <property type="match status" value="1"/>
</dbReference>
<dbReference type="eggNOG" id="COG0745">
    <property type="taxonomic scope" value="Bacteria"/>
</dbReference>
<feature type="modified residue" description="4-aspartylphosphate" evidence="4">
    <location>
        <position position="90"/>
    </location>
</feature>
<dbReference type="RefSeq" id="WP_015903466.1">
    <property type="nucleotide sequence ID" value="NC_012108.1"/>
</dbReference>
<dbReference type="CDD" id="cd00130">
    <property type="entry name" value="PAS"/>
    <property type="match status" value="1"/>
</dbReference>
<dbReference type="Pfam" id="PF00072">
    <property type="entry name" value="Response_reg"/>
    <property type="match status" value="2"/>
</dbReference>
<dbReference type="PROSITE" id="PS50110">
    <property type="entry name" value="RESPONSE_REGULATORY"/>
    <property type="match status" value="2"/>
</dbReference>
<dbReference type="PRINTS" id="PR00344">
    <property type="entry name" value="BCTRLSENSOR"/>
</dbReference>
<sequence length="716" mass="79028">MNSHKNSPCERILIIDDNTAIHRDFCKILIKAHTSNNALNDMEAALFGSEPQTLNSGTFAIDCASQGREGLSLVRKAQSEGHPYALAFVDGRMPPGWDGIETIRRLWQESPDLQVVLCTAYADYSWQEIRQVLGETDSLLILKKPFDNVEVLQLTHALIRKWELNRQIQCQIDYLGDTVRKETQEKEQIGAMLEASLAHSPAGIIIADAKDAKIRWSNPAALHILSSAHPFFPEGQSVNTDDHWQVFRTDGVLYAPGEFPLVRATVNGETIQNEEFIIRNARGHEKWISSNAAPVRDPKGIISAGILVVQDITERIQAQKERELLQSQLLQAHKMESLGVLAGGVAHDFNNLLHLIGGNIELLLMKKPANHRDVTLLKTVVKAIDRAAQLVRQLLQFSRNAEVKKQRVDVNHEVTETVKMLERIISKTVSIKLNMDPSVWPIHADPTQVEQIVLNLGGNAVDAMPHGGRLEISIRNVLVADGTDRNHLEIIPGPYVLMTLSDTGSGMDNETLKNAFDPFFTTKEIGKGTGLGLASVYGIVKGHNGFIHCSSKPGHGTTFKIYWPAMPERDTDKTVFSQATPQGGSNTILIVDDDSGIREMTAKMLRSFGYTTLTAANGEEALAIYSDKGNSIDLILLDVNMPGMDGYQCMQELLSQNPKVRILIASGYSALVQTKEVMQAGATGFIGKPYKLLELKTAVRSALDGQTVNSPRHQKE</sequence>
<gene>
    <name evidence="8" type="ordered locus">HRM2_15700</name>
</gene>
<dbReference type="AlphaFoldDB" id="C0QA94"/>
<feature type="domain" description="Response regulatory" evidence="6">
    <location>
        <begin position="587"/>
        <end position="703"/>
    </location>
</feature>
<dbReference type="InterPro" id="IPR035965">
    <property type="entry name" value="PAS-like_dom_sf"/>
</dbReference>
<evidence type="ECO:0000256" key="1">
    <source>
        <dbReference type="ARBA" id="ARBA00000085"/>
    </source>
</evidence>
<dbReference type="InterPro" id="IPR036890">
    <property type="entry name" value="HATPase_C_sf"/>
</dbReference>
<dbReference type="EC" id="2.7.13.3" evidence="2"/>
<dbReference type="InterPro" id="IPR000700">
    <property type="entry name" value="PAS-assoc_C"/>
</dbReference>
<dbReference type="InterPro" id="IPR001789">
    <property type="entry name" value="Sig_transdc_resp-reg_receiver"/>
</dbReference>
<keyword evidence="9" id="KW-1185">Reference proteome</keyword>
<dbReference type="Pfam" id="PF02518">
    <property type="entry name" value="HATPase_c"/>
    <property type="match status" value="1"/>
</dbReference>
<evidence type="ECO:0000256" key="2">
    <source>
        <dbReference type="ARBA" id="ARBA00012438"/>
    </source>
</evidence>
<dbReference type="SUPFAM" id="SSF55785">
    <property type="entry name" value="PYP-like sensor domain (PAS domain)"/>
    <property type="match status" value="1"/>
</dbReference>
<dbReference type="SUPFAM" id="SSF52172">
    <property type="entry name" value="CheY-like"/>
    <property type="match status" value="2"/>
</dbReference>
<keyword evidence="8" id="KW-0808">Transferase</keyword>
<dbReference type="eggNOG" id="COG4191">
    <property type="taxonomic scope" value="Bacteria"/>
</dbReference>
<accession>C0QA94</accession>
<dbReference type="InterPro" id="IPR004358">
    <property type="entry name" value="Sig_transdc_His_kin-like_C"/>
</dbReference>
<evidence type="ECO:0000259" key="7">
    <source>
        <dbReference type="PROSITE" id="PS50113"/>
    </source>
</evidence>
<feature type="domain" description="Response regulatory" evidence="6">
    <location>
        <begin position="11"/>
        <end position="159"/>
    </location>
</feature>
<dbReference type="SMART" id="SM00448">
    <property type="entry name" value="REC"/>
    <property type="match status" value="2"/>
</dbReference>
<dbReference type="InterPro" id="IPR036097">
    <property type="entry name" value="HisK_dim/P_sf"/>
</dbReference>
<dbReference type="InterPro" id="IPR005467">
    <property type="entry name" value="His_kinase_dom"/>
</dbReference>
<dbReference type="PROSITE" id="PS50113">
    <property type="entry name" value="PAC"/>
    <property type="match status" value="1"/>
</dbReference>
<dbReference type="InterPro" id="IPR003594">
    <property type="entry name" value="HATPase_dom"/>
</dbReference>
<dbReference type="eggNOG" id="COG2202">
    <property type="taxonomic scope" value="Bacteria"/>
</dbReference>
<dbReference type="PROSITE" id="PS50109">
    <property type="entry name" value="HIS_KIN"/>
    <property type="match status" value="1"/>
</dbReference>
<feature type="domain" description="PAC" evidence="7">
    <location>
        <begin position="272"/>
        <end position="324"/>
    </location>
</feature>
<dbReference type="HOGENOM" id="CLU_000445_114_51_7"/>
<name>C0QA94_DESAH</name>
<dbReference type="SMART" id="SM00086">
    <property type="entry name" value="PAC"/>
    <property type="match status" value="1"/>
</dbReference>
<dbReference type="Gene3D" id="1.10.287.130">
    <property type="match status" value="1"/>
</dbReference>
<keyword evidence="3 4" id="KW-0597">Phosphoprotein</keyword>
<dbReference type="InterPro" id="IPR000014">
    <property type="entry name" value="PAS"/>
</dbReference>
<dbReference type="NCBIfam" id="TIGR00229">
    <property type="entry name" value="sensory_box"/>
    <property type="match status" value="1"/>
</dbReference>
<dbReference type="InterPro" id="IPR003661">
    <property type="entry name" value="HisK_dim/P_dom"/>
</dbReference>